<keyword evidence="3" id="KW-0406">Ion transport</keyword>
<feature type="transmembrane region" description="Helical" evidence="4">
    <location>
        <begin position="485"/>
        <end position="503"/>
    </location>
</feature>
<dbReference type="SUPFAM" id="SSF47473">
    <property type="entry name" value="EF-hand"/>
    <property type="match status" value="1"/>
</dbReference>
<dbReference type="GO" id="GO:0070588">
    <property type="term" value="P:calcium ion transmembrane transport"/>
    <property type="evidence" value="ECO:0000318"/>
    <property type="project" value="GO_Central"/>
</dbReference>
<feature type="transmembrane region" description="Helical" evidence="4">
    <location>
        <begin position="72"/>
        <end position="90"/>
    </location>
</feature>
<evidence type="ECO:0000256" key="2">
    <source>
        <dbReference type="ARBA" id="ARBA00022837"/>
    </source>
</evidence>
<dbReference type="GO" id="GO:0016020">
    <property type="term" value="C:membrane"/>
    <property type="evidence" value="ECO:0007669"/>
    <property type="project" value="InterPro"/>
</dbReference>
<feature type="chain" id="PRO_5041059685" evidence="5">
    <location>
        <begin position="27"/>
        <end position="537"/>
    </location>
</feature>
<feature type="signal peptide" evidence="5">
    <location>
        <begin position="1"/>
        <end position="26"/>
    </location>
</feature>
<dbReference type="InParanoid" id="A0A251S9M5"/>
<evidence type="ECO:0000256" key="1">
    <source>
        <dbReference type="ARBA" id="ARBA00022449"/>
    </source>
</evidence>
<dbReference type="Proteomes" id="UP000215914">
    <property type="component" value="Chromosome 15"/>
</dbReference>
<evidence type="ECO:0000256" key="3">
    <source>
        <dbReference type="ARBA" id="ARBA00023065"/>
    </source>
</evidence>
<sequence length="537" mass="59496">MKIHTKNGNLVILFVILIGFCGKIEGATVTCEPEYGFLPCTSGTWGTFFLIVVYQYLMALGQSYVSNGSNKFFGLIGPGIFGASFFHILANFPTLFIVLQSGLSNDVEGASSSTGMGMSVLTGSAVMNLTLIWPSIITFGSYSLADDDDNDSLDDDEPSFLTKLTAYGVTTDIETSYTARIMLVSVIPFVILQLPAIIDSTSVTRVILLITLILVLCLYITYITYQIFQPWVQNRIFDYVTQTFVSSKLQTLLSTKGKPNVRLIKEIYEGLDVNHDGKVSNAELKTLILGIQLQEDGKISDDLVQKIMDQLDISGDEIIQEDEFVRILTKWVKEARKSGSQNDYSPLRFFIKNTTDGDADEEQQTALIPKESPNNQSSILEFLEALFLVLFGSVLTFVVATPLKTNVVNFAYDANVPSFLIPYVIIPCASNISRLLSEISSARQKTERAASLTLSQIYSGVAMSSMSSLTTFLSIVYIRDLPWDVSAEVLVVFIICGVMAVFTSTRTVYPLWTGYAVYLMYPISLLMLYLLVVVWGW</sequence>
<dbReference type="PANTHER" id="PTHR31503">
    <property type="entry name" value="VACUOLAR CALCIUM ION TRANSPORTER"/>
    <property type="match status" value="1"/>
</dbReference>
<evidence type="ECO:0000256" key="4">
    <source>
        <dbReference type="SAM" id="Phobius"/>
    </source>
</evidence>
<organism evidence="8 9">
    <name type="scientific">Helianthus annuus</name>
    <name type="common">Common sunflower</name>
    <dbReference type="NCBI Taxonomy" id="4232"/>
    <lineage>
        <taxon>Eukaryota</taxon>
        <taxon>Viridiplantae</taxon>
        <taxon>Streptophyta</taxon>
        <taxon>Embryophyta</taxon>
        <taxon>Tracheophyta</taxon>
        <taxon>Spermatophyta</taxon>
        <taxon>Magnoliopsida</taxon>
        <taxon>eudicotyledons</taxon>
        <taxon>Gunneridae</taxon>
        <taxon>Pentapetalae</taxon>
        <taxon>asterids</taxon>
        <taxon>campanulids</taxon>
        <taxon>Asterales</taxon>
        <taxon>Asteraceae</taxon>
        <taxon>Asteroideae</taxon>
        <taxon>Heliantheae alliance</taxon>
        <taxon>Heliantheae</taxon>
        <taxon>Helianthus</taxon>
    </lineage>
</organism>
<feature type="domain" description="EF-hand" evidence="6">
    <location>
        <begin position="299"/>
        <end position="334"/>
    </location>
</feature>
<evidence type="ECO:0000313" key="8">
    <source>
        <dbReference type="EMBL" id="OTF95358.1"/>
    </source>
</evidence>
<keyword evidence="1" id="KW-0050">Antiport</keyword>
<feature type="transmembrane region" description="Helical" evidence="4">
    <location>
        <begin position="457"/>
        <end position="479"/>
    </location>
</feature>
<dbReference type="InterPro" id="IPR011992">
    <property type="entry name" value="EF-hand-dom_pair"/>
</dbReference>
<evidence type="ECO:0000256" key="5">
    <source>
        <dbReference type="SAM" id="SignalP"/>
    </source>
</evidence>
<evidence type="ECO:0000313" key="9">
    <source>
        <dbReference type="Proteomes" id="UP000215914"/>
    </source>
</evidence>
<keyword evidence="1" id="KW-0813">Transport</keyword>
<keyword evidence="9" id="KW-1185">Reference proteome</keyword>
<name>A0A251S9M5_HELAN</name>
<keyword evidence="4" id="KW-0472">Membrane</keyword>
<evidence type="ECO:0000313" key="7">
    <source>
        <dbReference type="EMBL" id="KAF5764894.1"/>
    </source>
</evidence>
<gene>
    <name evidence="8" type="ORF">HannXRQ_Chr15g0482191</name>
    <name evidence="7" type="ORF">HanXRQr2_Chr15g0697291</name>
</gene>
<dbReference type="AlphaFoldDB" id="A0A251S9M5"/>
<feature type="transmembrane region" description="Helical" evidence="4">
    <location>
        <begin position="379"/>
        <end position="399"/>
    </location>
</feature>
<dbReference type="InterPro" id="IPR002048">
    <property type="entry name" value="EF_hand_dom"/>
</dbReference>
<keyword evidence="4" id="KW-1133">Transmembrane helix</keyword>
<keyword evidence="4" id="KW-0812">Transmembrane</keyword>
<keyword evidence="2" id="KW-0106">Calcium</keyword>
<dbReference type="Pfam" id="PF13499">
    <property type="entry name" value="EF-hand_7"/>
    <property type="match status" value="1"/>
</dbReference>
<reference evidence="7" key="3">
    <citation type="submission" date="2020-06" db="EMBL/GenBank/DDBJ databases">
        <title>Helianthus annuus Genome sequencing and assembly Release 2.</title>
        <authorList>
            <person name="Gouzy J."/>
            <person name="Langlade N."/>
            <person name="Munos S."/>
        </authorList>
    </citation>
    <scope>NUCLEOTIDE SEQUENCE</scope>
    <source>
        <tissue evidence="7">Leaves</tissue>
    </source>
</reference>
<dbReference type="Gramene" id="mRNA:HanXRQr2_Chr15g0697291">
    <property type="protein sequence ID" value="mRNA:HanXRQr2_Chr15g0697291"/>
    <property type="gene ID" value="HanXRQr2_Chr15g0697291"/>
</dbReference>
<evidence type="ECO:0000259" key="6">
    <source>
        <dbReference type="PROSITE" id="PS50222"/>
    </source>
</evidence>
<dbReference type="GO" id="GO:0005509">
    <property type="term" value="F:calcium ion binding"/>
    <property type="evidence" value="ECO:0007669"/>
    <property type="project" value="InterPro"/>
</dbReference>
<feature type="transmembrane region" description="Helical" evidence="4">
    <location>
        <begin position="36"/>
        <end position="60"/>
    </location>
</feature>
<dbReference type="PROSITE" id="PS50222">
    <property type="entry name" value="EF_HAND_2"/>
    <property type="match status" value="2"/>
</dbReference>
<feature type="transmembrane region" description="Helical" evidence="4">
    <location>
        <begin position="181"/>
        <end position="198"/>
    </location>
</feature>
<dbReference type="OrthoDB" id="26525at2759"/>
<feature type="transmembrane region" description="Helical" evidence="4">
    <location>
        <begin position="419"/>
        <end position="436"/>
    </location>
</feature>
<protein>
    <submittedName>
        <fullName evidence="7">EH domain, EF-hand domain pair protein</fullName>
    </submittedName>
    <submittedName>
        <fullName evidence="8">Putative EF-hand domain pair</fullName>
    </submittedName>
</protein>
<proteinExistence type="predicted"/>
<feature type="domain" description="EF-hand" evidence="6">
    <location>
        <begin position="259"/>
        <end position="294"/>
    </location>
</feature>
<dbReference type="PROSITE" id="PS00018">
    <property type="entry name" value="EF_HAND_1"/>
    <property type="match status" value="1"/>
</dbReference>
<dbReference type="GO" id="GO:0006874">
    <property type="term" value="P:intracellular calcium ion homeostasis"/>
    <property type="evidence" value="ECO:0000318"/>
    <property type="project" value="GO_Central"/>
</dbReference>
<reference evidence="8" key="2">
    <citation type="submission" date="2017-02" db="EMBL/GenBank/DDBJ databases">
        <title>Sunflower complete genome.</title>
        <authorList>
            <person name="Langlade N."/>
            <person name="Munos S."/>
        </authorList>
    </citation>
    <scope>NUCLEOTIDE SEQUENCE [LARGE SCALE GENOMIC DNA]</scope>
    <source>
        <tissue evidence="8">Leaves</tissue>
    </source>
</reference>
<dbReference type="CDD" id="cd00051">
    <property type="entry name" value="EFh"/>
    <property type="match status" value="1"/>
</dbReference>
<feature type="transmembrane region" description="Helical" evidence="4">
    <location>
        <begin position="110"/>
        <end position="133"/>
    </location>
</feature>
<dbReference type="EMBL" id="MNCJ02000330">
    <property type="protein sequence ID" value="KAF5764894.1"/>
    <property type="molecule type" value="Genomic_DNA"/>
</dbReference>
<accession>A0A251S9M5</accession>
<dbReference type="InterPro" id="IPR004713">
    <property type="entry name" value="CaH_exchang"/>
</dbReference>
<dbReference type="GO" id="GO:0015369">
    <property type="term" value="F:calcium:proton antiporter activity"/>
    <property type="evidence" value="ECO:0000318"/>
    <property type="project" value="GO_Central"/>
</dbReference>
<feature type="transmembrane region" description="Helical" evidence="4">
    <location>
        <begin position="515"/>
        <end position="535"/>
    </location>
</feature>
<dbReference type="Gene3D" id="1.10.238.10">
    <property type="entry name" value="EF-hand"/>
    <property type="match status" value="1"/>
</dbReference>
<keyword evidence="5" id="KW-0732">Signal</keyword>
<reference evidence="7 9" key="1">
    <citation type="journal article" date="2017" name="Nature">
        <title>The sunflower genome provides insights into oil metabolism, flowering and Asterid evolution.</title>
        <authorList>
            <person name="Badouin H."/>
            <person name="Gouzy J."/>
            <person name="Grassa C.J."/>
            <person name="Murat F."/>
            <person name="Staton S.E."/>
            <person name="Cottret L."/>
            <person name="Lelandais-Briere C."/>
            <person name="Owens G.L."/>
            <person name="Carrere S."/>
            <person name="Mayjonade B."/>
            <person name="Legrand L."/>
            <person name="Gill N."/>
            <person name="Kane N.C."/>
            <person name="Bowers J.E."/>
            <person name="Hubner S."/>
            <person name="Bellec A."/>
            <person name="Berard A."/>
            <person name="Berges H."/>
            <person name="Blanchet N."/>
            <person name="Boniface M.C."/>
            <person name="Brunel D."/>
            <person name="Catrice O."/>
            <person name="Chaidir N."/>
            <person name="Claudel C."/>
            <person name="Donnadieu C."/>
            <person name="Faraut T."/>
            <person name="Fievet G."/>
            <person name="Helmstetter N."/>
            <person name="King M."/>
            <person name="Knapp S.J."/>
            <person name="Lai Z."/>
            <person name="Le Paslier M.C."/>
            <person name="Lippi Y."/>
            <person name="Lorenzon L."/>
            <person name="Mandel J.R."/>
            <person name="Marage G."/>
            <person name="Marchand G."/>
            <person name="Marquand E."/>
            <person name="Bret-Mestries E."/>
            <person name="Morien E."/>
            <person name="Nambeesan S."/>
            <person name="Nguyen T."/>
            <person name="Pegot-Espagnet P."/>
            <person name="Pouilly N."/>
            <person name="Raftis F."/>
            <person name="Sallet E."/>
            <person name="Schiex T."/>
            <person name="Thomas J."/>
            <person name="Vandecasteele C."/>
            <person name="Vares D."/>
            <person name="Vear F."/>
            <person name="Vautrin S."/>
            <person name="Crespi M."/>
            <person name="Mangin B."/>
            <person name="Burke J.M."/>
            <person name="Salse J."/>
            <person name="Munos S."/>
            <person name="Vincourt P."/>
            <person name="Rieseberg L.H."/>
            <person name="Langlade N.B."/>
        </authorList>
    </citation>
    <scope>NUCLEOTIDE SEQUENCE [LARGE SCALE GENOMIC DNA]</scope>
    <source>
        <strain evidence="9">cv. SF193</strain>
        <tissue evidence="7">Leaves</tissue>
    </source>
</reference>
<dbReference type="EMBL" id="CM007904">
    <property type="protein sequence ID" value="OTF95358.1"/>
    <property type="molecule type" value="Genomic_DNA"/>
</dbReference>
<feature type="transmembrane region" description="Helical" evidence="4">
    <location>
        <begin position="204"/>
        <end position="225"/>
    </location>
</feature>
<dbReference type="InterPro" id="IPR018247">
    <property type="entry name" value="EF_Hand_1_Ca_BS"/>
</dbReference>
<dbReference type="PANTHER" id="PTHR31503:SF80">
    <property type="entry name" value="EF-HAND DOMAIN-CONTAINING PROTEIN"/>
    <property type="match status" value="1"/>
</dbReference>